<keyword evidence="2 5" id="KW-0812">Transmembrane</keyword>
<dbReference type="EMBL" id="UINC01001138">
    <property type="protein sequence ID" value="SUZ71916.1"/>
    <property type="molecule type" value="Genomic_DNA"/>
</dbReference>
<evidence type="ECO:0000256" key="3">
    <source>
        <dbReference type="ARBA" id="ARBA00022989"/>
    </source>
</evidence>
<evidence type="ECO:0000256" key="5">
    <source>
        <dbReference type="SAM" id="Phobius"/>
    </source>
</evidence>
<keyword evidence="1" id="KW-1003">Cell membrane</keyword>
<gene>
    <name evidence="7" type="ORF">METZ01_LOCUS24770</name>
</gene>
<proteinExistence type="predicted"/>
<evidence type="ECO:0000256" key="1">
    <source>
        <dbReference type="ARBA" id="ARBA00022475"/>
    </source>
</evidence>
<organism evidence="7">
    <name type="scientific">marine metagenome</name>
    <dbReference type="NCBI Taxonomy" id="408172"/>
    <lineage>
        <taxon>unclassified sequences</taxon>
        <taxon>metagenomes</taxon>
        <taxon>ecological metagenomes</taxon>
    </lineage>
</organism>
<sequence length="308" mass="34533">MNKSNSIFGENNFNPEFAKDLFAYGNFQFIRLKKILIYLSLFVLVLSIAGLKTGITVKPIERKGIDIMFCIDVSRSMDAEDIKPSRIDKVKFEINKVINQLSGDRLGIVVFSGSNFLYLPLTMDYDAAKLFVKSIDTNIISSKGTAIAQALETSVSSFSEEDQQEKMVFLFSDGEDHSNDSLNMIESNLPDDVRIHVIGVGSTKGSLIPVIAEKENIFLKDSSGNLVMTKLNEEFLIKVSEIGKGSFLRISNNESISDPIANIVSTGEKSLINSYEFSDYDYKYQYTLFFAILFLFVSYILPTGNRRV</sequence>
<dbReference type="Gene3D" id="3.40.50.410">
    <property type="entry name" value="von Willebrand factor, type A domain"/>
    <property type="match status" value="1"/>
</dbReference>
<dbReference type="PROSITE" id="PS50234">
    <property type="entry name" value="VWFA"/>
    <property type="match status" value="1"/>
</dbReference>
<dbReference type="SMART" id="SM00327">
    <property type="entry name" value="VWA"/>
    <property type="match status" value="1"/>
</dbReference>
<dbReference type="InterPro" id="IPR036465">
    <property type="entry name" value="vWFA_dom_sf"/>
</dbReference>
<protein>
    <recommendedName>
        <fullName evidence="6">VWFA domain-containing protein</fullName>
    </recommendedName>
</protein>
<dbReference type="InterPro" id="IPR050768">
    <property type="entry name" value="UPF0353/GerABKA_families"/>
</dbReference>
<dbReference type="PANTHER" id="PTHR22550:SF5">
    <property type="entry name" value="LEUCINE ZIPPER PROTEIN 4"/>
    <property type="match status" value="1"/>
</dbReference>
<accession>A0A381PXZ4</accession>
<dbReference type="Pfam" id="PF13519">
    <property type="entry name" value="VWA_2"/>
    <property type="match status" value="1"/>
</dbReference>
<evidence type="ECO:0000256" key="4">
    <source>
        <dbReference type="ARBA" id="ARBA00023136"/>
    </source>
</evidence>
<feature type="transmembrane region" description="Helical" evidence="5">
    <location>
        <begin position="35"/>
        <end position="55"/>
    </location>
</feature>
<feature type="domain" description="VWFA" evidence="6">
    <location>
        <begin position="66"/>
        <end position="239"/>
    </location>
</feature>
<reference evidence="7" key="1">
    <citation type="submission" date="2018-05" db="EMBL/GenBank/DDBJ databases">
        <authorList>
            <person name="Lanie J.A."/>
            <person name="Ng W.-L."/>
            <person name="Kazmierczak K.M."/>
            <person name="Andrzejewski T.M."/>
            <person name="Davidsen T.M."/>
            <person name="Wayne K.J."/>
            <person name="Tettelin H."/>
            <person name="Glass J.I."/>
            <person name="Rusch D."/>
            <person name="Podicherti R."/>
            <person name="Tsui H.-C.T."/>
            <person name="Winkler M.E."/>
        </authorList>
    </citation>
    <scope>NUCLEOTIDE SEQUENCE</scope>
</reference>
<feature type="transmembrane region" description="Helical" evidence="5">
    <location>
        <begin position="284"/>
        <end position="302"/>
    </location>
</feature>
<keyword evidence="3 5" id="KW-1133">Transmembrane helix</keyword>
<keyword evidence="4 5" id="KW-0472">Membrane</keyword>
<dbReference type="PANTHER" id="PTHR22550">
    <property type="entry name" value="SPORE GERMINATION PROTEIN"/>
    <property type="match status" value="1"/>
</dbReference>
<evidence type="ECO:0000313" key="7">
    <source>
        <dbReference type="EMBL" id="SUZ71916.1"/>
    </source>
</evidence>
<dbReference type="InterPro" id="IPR002035">
    <property type="entry name" value="VWF_A"/>
</dbReference>
<evidence type="ECO:0000259" key="6">
    <source>
        <dbReference type="PROSITE" id="PS50234"/>
    </source>
</evidence>
<name>A0A381PXZ4_9ZZZZ</name>
<evidence type="ECO:0000256" key="2">
    <source>
        <dbReference type="ARBA" id="ARBA00022692"/>
    </source>
</evidence>
<dbReference type="AlphaFoldDB" id="A0A381PXZ4"/>
<dbReference type="SUPFAM" id="SSF53300">
    <property type="entry name" value="vWA-like"/>
    <property type="match status" value="1"/>
</dbReference>